<feature type="chain" id="PRO_5035969866" description="RxLR effector protein" evidence="5">
    <location>
        <begin position="24"/>
        <end position="149"/>
    </location>
</feature>
<comment type="function">
    <text evidence="5">Effector that suppresses plant defense responses during pathogen infection.</text>
</comment>
<keyword evidence="7" id="KW-1185">Reference proteome</keyword>
<dbReference type="InterPro" id="IPR031825">
    <property type="entry name" value="RXLR"/>
</dbReference>
<name>A0A8T1VHF1_9STRA</name>
<feature type="signal peptide" evidence="5">
    <location>
        <begin position="1"/>
        <end position="23"/>
    </location>
</feature>
<proteinExistence type="inferred from homology"/>
<evidence type="ECO:0000256" key="1">
    <source>
        <dbReference type="ARBA" id="ARBA00004613"/>
    </source>
</evidence>
<dbReference type="AlphaFoldDB" id="A0A8T1VHF1"/>
<dbReference type="Proteomes" id="UP000694044">
    <property type="component" value="Unassembled WGS sequence"/>
</dbReference>
<keyword evidence="3 5" id="KW-0964">Secreted</keyword>
<dbReference type="Pfam" id="PF16810">
    <property type="entry name" value="RXLR"/>
    <property type="match status" value="1"/>
</dbReference>
<dbReference type="GO" id="GO:0005576">
    <property type="term" value="C:extracellular region"/>
    <property type="evidence" value="ECO:0007669"/>
    <property type="project" value="UniProtKB-SubCell"/>
</dbReference>
<dbReference type="EMBL" id="JAGDFM010000340">
    <property type="protein sequence ID" value="KAG7379589.1"/>
    <property type="molecule type" value="Genomic_DNA"/>
</dbReference>
<protein>
    <recommendedName>
        <fullName evidence="5">RxLR effector protein</fullName>
    </recommendedName>
</protein>
<gene>
    <name evidence="6" type="ORF">PHYPSEUDO_008434</name>
</gene>
<evidence type="ECO:0000256" key="5">
    <source>
        <dbReference type="RuleBase" id="RU367124"/>
    </source>
</evidence>
<evidence type="ECO:0000313" key="6">
    <source>
        <dbReference type="EMBL" id="KAG7379589.1"/>
    </source>
</evidence>
<accession>A0A8T1VHF1</accession>
<sequence>MRAYITPLVAVVALFASSGVASAVTASTPVKLAQLYPGSTNNVQTENNGARFLRKRVEAESDDLSSEERGGLADVAKKAKQYLTGETRLAKLFTKTDDQLFLKKIGPDDLTNAANRLEKRGWSKETVEEFKAIAARYSDYWYRNLPDPV</sequence>
<dbReference type="OrthoDB" id="112913at2759"/>
<keyword evidence="4 5" id="KW-0732">Signal</keyword>
<evidence type="ECO:0000313" key="7">
    <source>
        <dbReference type="Proteomes" id="UP000694044"/>
    </source>
</evidence>
<comment type="caution">
    <text evidence="6">The sequence shown here is derived from an EMBL/GenBank/DDBJ whole genome shotgun (WGS) entry which is preliminary data.</text>
</comment>
<evidence type="ECO:0000256" key="2">
    <source>
        <dbReference type="ARBA" id="ARBA00010400"/>
    </source>
</evidence>
<evidence type="ECO:0000256" key="3">
    <source>
        <dbReference type="ARBA" id="ARBA00022525"/>
    </source>
</evidence>
<reference evidence="6" key="1">
    <citation type="submission" date="2021-02" db="EMBL/GenBank/DDBJ databases">
        <authorList>
            <person name="Palmer J.M."/>
        </authorList>
    </citation>
    <scope>NUCLEOTIDE SEQUENCE</scope>
    <source>
        <strain evidence="6">SCRP734</strain>
    </source>
</reference>
<comment type="domain">
    <text evidence="5">The RxLR-dEER motif acts to carry the protein into the host cell cytoplasm through binding to cell surface phosphatidylinositol-3-phosphate.</text>
</comment>
<evidence type="ECO:0000256" key="4">
    <source>
        <dbReference type="ARBA" id="ARBA00022729"/>
    </source>
</evidence>
<comment type="subcellular location">
    <subcellularLocation>
        <location evidence="1 5">Secreted</location>
    </subcellularLocation>
</comment>
<comment type="similarity">
    <text evidence="2 5">Belongs to the RxLR effector family.</text>
</comment>
<organism evidence="6 7">
    <name type="scientific">Phytophthora pseudosyringae</name>
    <dbReference type="NCBI Taxonomy" id="221518"/>
    <lineage>
        <taxon>Eukaryota</taxon>
        <taxon>Sar</taxon>
        <taxon>Stramenopiles</taxon>
        <taxon>Oomycota</taxon>
        <taxon>Peronosporomycetes</taxon>
        <taxon>Peronosporales</taxon>
        <taxon>Peronosporaceae</taxon>
        <taxon>Phytophthora</taxon>
    </lineage>
</organism>